<keyword evidence="2" id="KW-0378">Hydrolase</keyword>
<dbReference type="InterPro" id="IPR006683">
    <property type="entry name" value="Thioestr_dom"/>
</dbReference>
<dbReference type="PANTHER" id="PTHR21660:SF1">
    <property type="entry name" value="ACYL-COENZYME A THIOESTERASE 13"/>
    <property type="match status" value="1"/>
</dbReference>
<accession>H2CC99</accession>
<proteinExistence type="inferred from homology"/>
<keyword evidence="5" id="KW-1185">Reference proteome</keyword>
<evidence type="ECO:0000313" key="5">
    <source>
        <dbReference type="Proteomes" id="UP000005737"/>
    </source>
</evidence>
<dbReference type="EMBL" id="JH597773">
    <property type="protein sequence ID" value="EHQ06356.1"/>
    <property type="molecule type" value="Genomic_DNA"/>
</dbReference>
<evidence type="ECO:0000256" key="1">
    <source>
        <dbReference type="ARBA" id="ARBA00008324"/>
    </source>
</evidence>
<dbReference type="RefSeq" id="WP_002771809.1">
    <property type="nucleotide sequence ID" value="NZ_JH597773.1"/>
</dbReference>
<dbReference type="InterPro" id="IPR003736">
    <property type="entry name" value="PAAI_dom"/>
</dbReference>
<reference evidence="4 5" key="1">
    <citation type="submission" date="2011-10" db="EMBL/GenBank/DDBJ databases">
        <title>The Improved High-Quality Draft genome of Leptonema illini DSM 21528.</title>
        <authorList>
            <consortium name="US DOE Joint Genome Institute (JGI-PGF)"/>
            <person name="Lucas S."/>
            <person name="Copeland A."/>
            <person name="Lapidus A."/>
            <person name="Glavina del Rio T."/>
            <person name="Dalin E."/>
            <person name="Tice H."/>
            <person name="Bruce D."/>
            <person name="Goodwin L."/>
            <person name="Pitluck S."/>
            <person name="Peters L."/>
            <person name="Mikhailova N."/>
            <person name="Held B."/>
            <person name="Kyrpides N."/>
            <person name="Mavromatis K."/>
            <person name="Ivanova N."/>
            <person name="Markowitz V."/>
            <person name="Cheng J.-F."/>
            <person name="Hugenholtz P."/>
            <person name="Woyke T."/>
            <person name="Wu D."/>
            <person name="Gronow S."/>
            <person name="Wellnitz S."/>
            <person name="Brambilla E.-M."/>
            <person name="Klenk H.-P."/>
            <person name="Eisen J.A."/>
        </authorList>
    </citation>
    <scope>NUCLEOTIDE SEQUENCE [LARGE SCALE GENOMIC DNA]</scope>
    <source>
        <strain evidence="4 5">DSM 21528</strain>
    </source>
</reference>
<evidence type="ECO:0000313" key="4">
    <source>
        <dbReference type="EMBL" id="EHQ06356.1"/>
    </source>
</evidence>
<evidence type="ECO:0000256" key="2">
    <source>
        <dbReference type="ARBA" id="ARBA00022801"/>
    </source>
</evidence>
<dbReference type="STRING" id="183.GCA_002009735_02554"/>
<evidence type="ECO:0000259" key="3">
    <source>
        <dbReference type="Pfam" id="PF03061"/>
    </source>
</evidence>
<dbReference type="Gene3D" id="3.10.129.10">
    <property type="entry name" value="Hotdog Thioesterase"/>
    <property type="match status" value="1"/>
</dbReference>
<dbReference type="GO" id="GO:0047617">
    <property type="term" value="F:fatty acyl-CoA hydrolase activity"/>
    <property type="evidence" value="ECO:0007669"/>
    <property type="project" value="InterPro"/>
</dbReference>
<dbReference type="Pfam" id="PF03061">
    <property type="entry name" value="4HBT"/>
    <property type="match status" value="1"/>
</dbReference>
<dbReference type="SUPFAM" id="SSF54637">
    <property type="entry name" value="Thioesterase/thiol ester dehydrase-isomerase"/>
    <property type="match status" value="1"/>
</dbReference>
<dbReference type="NCBIfam" id="TIGR00369">
    <property type="entry name" value="unchar_dom_1"/>
    <property type="match status" value="1"/>
</dbReference>
<comment type="similarity">
    <text evidence="1">Belongs to the thioesterase PaaI family.</text>
</comment>
<gene>
    <name evidence="4" type="ORF">Lepil_1672</name>
</gene>
<dbReference type="AlphaFoldDB" id="H2CC99"/>
<feature type="domain" description="Thioesterase" evidence="3">
    <location>
        <begin position="68"/>
        <end position="142"/>
    </location>
</feature>
<dbReference type="PANTHER" id="PTHR21660">
    <property type="entry name" value="THIOESTERASE SUPERFAMILY MEMBER-RELATED"/>
    <property type="match status" value="1"/>
</dbReference>
<name>H2CC99_9LEPT</name>
<protein>
    <submittedName>
        <fullName evidence="4">Phenylacetic acid degradation-related protein</fullName>
    </submittedName>
</protein>
<dbReference type="InterPro" id="IPR039298">
    <property type="entry name" value="ACOT13"/>
</dbReference>
<organism evidence="4 5">
    <name type="scientific">Leptonema illini DSM 21528</name>
    <dbReference type="NCBI Taxonomy" id="929563"/>
    <lineage>
        <taxon>Bacteria</taxon>
        <taxon>Pseudomonadati</taxon>
        <taxon>Spirochaetota</taxon>
        <taxon>Spirochaetia</taxon>
        <taxon>Leptospirales</taxon>
        <taxon>Leptospiraceae</taxon>
        <taxon>Leptonema</taxon>
    </lineage>
</organism>
<dbReference type="InterPro" id="IPR029069">
    <property type="entry name" value="HotDog_dom_sf"/>
</dbReference>
<dbReference type="HOGENOM" id="CLU_089876_10_0_12"/>
<sequence>MSEQSMSEETLEKMLQEDFAKFQKPARMQITLPPPCFIEMKGKYVDYVRNKSLTVSFPVQAHFANPTGAMQGGFITAAFDNVLGPLSYLIAKKPAVTLDLTTNYIRPIMVGDVLTIQAHLVGKGFATMHMSAEARNQKGKLIATATTNCAILSLPSE</sequence>
<dbReference type="Proteomes" id="UP000005737">
    <property type="component" value="Unassembled WGS sequence"/>
</dbReference>
<dbReference type="CDD" id="cd03443">
    <property type="entry name" value="PaaI_thioesterase"/>
    <property type="match status" value="1"/>
</dbReference>